<sequence length="74" mass="8644">MTCPYLDYRDADGEQEFDHDRPYCQIQESFVSPMEADLCNDRHDFDHEADCAVFQRHHLDADQLVPGLELQDAD</sequence>
<evidence type="ECO:0000313" key="1">
    <source>
        <dbReference type="EMBL" id="MBX0304565.1"/>
    </source>
</evidence>
<dbReference type="AlphaFoldDB" id="A0A8J7YEU1"/>
<keyword evidence="2" id="KW-1185">Reference proteome</keyword>
<gene>
    <name evidence="1" type="ORF">EGD98_12895</name>
</gene>
<protein>
    <submittedName>
        <fullName evidence="1">Uncharacterized protein</fullName>
    </submittedName>
</protein>
<name>A0A8J7YEU1_9EURY</name>
<accession>A0A8J7YEU1</accession>
<comment type="caution">
    <text evidence="1">The sequence shown here is derived from an EMBL/GenBank/DDBJ whole genome shotgun (WGS) entry which is preliminary data.</text>
</comment>
<proteinExistence type="predicted"/>
<dbReference type="Proteomes" id="UP000783863">
    <property type="component" value="Unassembled WGS sequence"/>
</dbReference>
<reference evidence="1" key="1">
    <citation type="submission" date="2021-06" db="EMBL/GenBank/DDBJ databases">
        <title>Halomicroarcula sp. F24A a new haloarchaeum isolated from saline soil.</title>
        <authorList>
            <person name="Duran-Viseras A."/>
            <person name="Sanchez-Porro C."/>
            <person name="Ventosa A."/>
        </authorList>
    </citation>
    <scope>NUCLEOTIDE SEQUENCE</scope>
    <source>
        <strain evidence="1">F24A</strain>
    </source>
</reference>
<dbReference type="EMBL" id="RKLQ01000002">
    <property type="protein sequence ID" value="MBX0304565.1"/>
    <property type="molecule type" value="Genomic_DNA"/>
</dbReference>
<dbReference type="RefSeq" id="WP_220588778.1">
    <property type="nucleotide sequence ID" value="NZ_RKLQ01000002.1"/>
</dbReference>
<organism evidence="1 2">
    <name type="scientific">Haloarcula salinisoli</name>
    <dbReference type="NCBI Taxonomy" id="2487746"/>
    <lineage>
        <taxon>Archaea</taxon>
        <taxon>Methanobacteriati</taxon>
        <taxon>Methanobacteriota</taxon>
        <taxon>Stenosarchaea group</taxon>
        <taxon>Halobacteria</taxon>
        <taxon>Halobacteriales</taxon>
        <taxon>Haloarculaceae</taxon>
        <taxon>Haloarcula</taxon>
    </lineage>
</organism>
<evidence type="ECO:0000313" key="2">
    <source>
        <dbReference type="Proteomes" id="UP000783863"/>
    </source>
</evidence>